<dbReference type="Proteomes" id="UP000033531">
    <property type="component" value="Unassembled WGS sequence"/>
</dbReference>
<dbReference type="AlphaFoldDB" id="A0A0F4L919"/>
<dbReference type="EMBL" id="JXLI01000019">
    <property type="protein sequence ID" value="KJY54764.1"/>
    <property type="molecule type" value="Genomic_DNA"/>
</dbReference>
<evidence type="ECO:0000313" key="2">
    <source>
        <dbReference type="Proteomes" id="UP000033531"/>
    </source>
</evidence>
<sequence length="511" mass="58060">MLSSKKTESKITDLESKYGHLTPNGMKDSDYPNENCVRFLRFAGGQCPICGSDHWCQINVTGTKVVCQRVKNETDVINGFKYKYTIKKIEGYVYQLVDDSKAIKLDKTIFKRNSVFELAPTFNLDTMYRLVLAAYPLQDKHRQNLINRGLTDQEIELHGSRGFGSFYYADEDGKSIFVQVKGTKNKDGKSVVISRWTKALEKLNLPKDLWHGVPGFYNGQARVKDEIIKFPVFSTANGKNFGVQGMLIPYYNEYNQLVAFQIRIDEPKKYGRITKPLERNQGHLEVYIKSDNYKVNLYSSFEPSGKVIANGKLNGEKEITLHYGEDVMKEKYTFKVLTQPKYYWVSSSSACNGADTYGKLPVQVAYNPRVAKLNPDNPDERKELEKYINKPKAIWVTEGGLKGYIAANYLPKVFSEKELDIFGRDVLAVAGVNSYHKFLPMLKKLHVNSVTIAYDMDMLTNDQVAQNYVDLLDFLIENKFGVNLAVWGPDLAKGIDDALVNGVDIEIVGYE</sequence>
<organism evidence="1 2">
    <name type="scientific">Lactobacillus melliventris</name>
    <dbReference type="NCBI Taxonomy" id="1218507"/>
    <lineage>
        <taxon>Bacteria</taxon>
        <taxon>Bacillati</taxon>
        <taxon>Bacillota</taxon>
        <taxon>Bacilli</taxon>
        <taxon>Lactobacillales</taxon>
        <taxon>Lactobacillaceae</taxon>
        <taxon>Lactobacillus</taxon>
    </lineage>
</organism>
<proteinExistence type="predicted"/>
<accession>A0A0F4L919</accession>
<name>A0A0F4L919_9LACO</name>
<keyword evidence="1" id="KW-0614">Plasmid</keyword>
<dbReference type="PATRIC" id="fig|1218507.3.peg.94"/>
<comment type="caution">
    <text evidence="1">The sequence shown here is derived from an EMBL/GenBank/DDBJ whole genome shotgun (WGS) entry which is preliminary data.</text>
</comment>
<protein>
    <submittedName>
        <fullName evidence="1">Uncharacterized protein</fullName>
    </submittedName>
</protein>
<reference evidence="1 2" key="1">
    <citation type="submission" date="2015-01" db="EMBL/GenBank/DDBJ databases">
        <title>Comparative genomics of the lactic acid bacteria isolated from the honey bee gut.</title>
        <authorList>
            <person name="Ellegaard K.M."/>
            <person name="Tamarit D."/>
            <person name="Javelind E."/>
            <person name="Olofsson T."/>
            <person name="Andersson S.G."/>
            <person name="Vasquez A."/>
        </authorList>
    </citation>
    <scope>NUCLEOTIDE SEQUENCE [LARGE SCALE GENOMIC DNA]</scope>
    <source>
        <strain evidence="1 2">Hma8</strain>
        <plasmid evidence="1">pHma8p1</plasmid>
    </source>
</reference>
<dbReference type="HOGENOM" id="CLU_532946_0_0_9"/>
<geneLocation type="plasmid" evidence="1">
    <name>pHma8p1</name>
</geneLocation>
<dbReference type="OrthoDB" id="2665710at2"/>
<gene>
    <name evidence="1" type="ORF">JF74_19470</name>
</gene>
<dbReference type="RefSeq" id="WP_046325858.1">
    <property type="nucleotide sequence ID" value="NZ_JBHTMT010000007.1"/>
</dbReference>
<evidence type="ECO:0000313" key="1">
    <source>
        <dbReference type="EMBL" id="KJY54764.1"/>
    </source>
</evidence>